<name>A0A1T5BKZ2_9BACT</name>
<proteinExistence type="predicted"/>
<evidence type="ECO:0000313" key="2">
    <source>
        <dbReference type="EMBL" id="SKB47650.1"/>
    </source>
</evidence>
<dbReference type="Gene3D" id="2.30.110.50">
    <property type="match status" value="1"/>
</dbReference>
<sequence length="602" mass="67319">MINRIDVNLGGLTLKKFSFLSLSQPFDSQHSLEIHVTFEDINDLLGKSLDSQVSLKELTQKWAGEKVTATIMQGEADTSNNLKEKTKHTFIGIVKGVQIQMNDAVDNTLVIYGVCPTVLFKTGSNTRAFSEKTLADIVEEVVNPFKGLLKAKISPEYREQIPYITQYQEDNYQFLQRLAETYGEWFYYDGEELLFGKSARTKTKTASLEYRVNLSQMEYELKLTPLTFKGQYYSYLKDEKFEVSSKNENIDLQDFAQLALSKSESMFSEEVINIELSGHDEESTIRKSVKNNKSKSSNSLAILKGSSTSLEISIGGPIKVKDDVKENGKVIRTDDYGSFIITNIRHYVDSRGFYQNSFEAIPQDTDYPPISYPIFQPKAESQPAKVIDTNDPEQMGRVKVQFYWQKDGDSTPWARVANLMSGDERGVYFVPEIDEVVFVDFELGNPDLPFVRGSMFTGSAMPGGNLFEKDNMIKGIITKGGNHIIIDDSNGKEAIRIYNKENQNEVILTLDGEPVISVKSEGKIKLEAKEIELKADKISMNAKQDWTVETNKGSIEAKAKMQIGGATVNIEGKSQTSIKGNAQLALEGGAQASLKAAMVMIN</sequence>
<evidence type="ECO:0000259" key="1">
    <source>
        <dbReference type="Pfam" id="PF04717"/>
    </source>
</evidence>
<organism evidence="2 3">
    <name type="scientific">Dyadobacter psychrophilus</name>
    <dbReference type="NCBI Taxonomy" id="651661"/>
    <lineage>
        <taxon>Bacteria</taxon>
        <taxon>Pseudomonadati</taxon>
        <taxon>Bacteroidota</taxon>
        <taxon>Cytophagia</taxon>
        <taxon>Cytophagales</taxon>
        <taxon>Spirosomataceae</taxon>
        <taxon>Dyadobacter</taxon>
    </lineage>
</organism>
<evidence type="ECO:0000313" key="3">
    <source>
        <dbReference type="Proteomes" id="UP000190897"/>
    </source>
</evidence>
<dbReference type="Proteomes" id="UP000190897">
    <property type="component" value="Unassembled WGS sequence"/>
</dbReference>
<dbReference type="SUPFAM" id="SSF69279">
    <property type="entry name" value="Phage tail proteins"/>
    <property type="match status" value="1"/>
</dbReference>
<dbReference type="SUPFAM" id="SSF69349">
    <property type="entry name" value="Phage fibre proteins"/>
    <property type="match status" value="1"/>
</dbReference>
<protein>
    <submittedName>
        <fullName evidence="2">Phage late control gene D protein (GPD)</fullName>
    </submittedName>
</protein>
<dbReference type="Pfam" id="PF05954">
    <property type="entry name" value="Phage_GPD"/>
    <property type="match status" value="1"/>
</dbReference>
<dbReference type="InterPro" id="IPR037026">
    <property type="entry name" value="Vgr_OB-fold_dom_sf"/>
</dbReference>
<dbReference type="Pfam" id="PF04717">
    <property type="entry name" value="Phage_base_V"/>
    <property type="match status" value="1"/>
</dbReference>
<dbReference type="Gene3D" id="3.55.50.10">
    <property type="entry name" value="Baseplate protein-like domains"/>
    <property type="match status" value="1"/>
</dbReference>
<gene>
    <name evidence="2" type="ORF">SAMN05660293_00419</name>
</gene>
<dbReference type="InterPro" id="IPR006531">
    <property type="entry name" value="Gp5/Vgr_OB"/>
</dbReference>
<dbReference type="EMBL" id="FUZA01000001">
    <property type="protein sequence ID" value="SKB47650.1"/>
    <property type="molecule type" value="Genomic_DNA"/>
</dbReference>
<dbReference type="STRING" id="651661.SAMN05660293_00419"/>
<feature type="domain" description="Gp5/Type VI secretion system Vgr protein OB-fold" evidence="1">
    <location>
        <begin position="382"/>
        <end position="456"/>
    </location>
</feature>
<dbReference type="Gene3D" id="2.40.50.230">
    <property type="entry name" value="Gp5 N-terminal domain"/>
    <property type="match status" value="1"/>
</dbReference>
<accession>A0A1T5BKZ2</accession>
<keyword evidence="3" id="KW-1185">Reference proteome</keyword>
<dbReference type="AlphaFoldDB" id="A0A1T5BKZ2"/>
<dbReference type="SUPFAM" id="SSF69255">
    <property type="entry name" value="gp5 N-terminal domain-like"/>
    <property type="match status" value="1"/>
</dbReference>
<reference evidence="3" key="1">
    <citation type="submission" date="2017-02" db="EMBL/GenBank/DDBJ databases">
        <authorList>
            <person name="Varghese N."/>
            <person name="Submissions S."/>
        </authorList>
    </citation>
    <scope>NUCLEOTIDE SEQUENCE [LARGE SCALE GENOMIC DNA]</scope>
    <source>
        <strain evidence="3">DSM 22270</strain>
    </source>
</reference>
<dbReference type="RefSeq" id="WP_170916557.1">
    <property type="nucleotide sequence ID" value="NZ_FUZA01000001.1"/>
</dbReference>